<evidence type="ECO:0000256" key="4">
    <source>
        <dbReference type="ARBA" id="ARBA00023136"/>
    </source>
</evidence>
<keyword evidence="4 5" id="KW-0472">Membrane</keyword>
<evidence type="ECO:0000256" key="2">
    <source>
        <dbReference type="ARBA" id="ARBA00022692"/>
    </source>
</evidence>
<sequence length="542" mass="61936">MKIGYLNRVGQSNPCTENSSVRSVATDNVWDSIYYKSPKIKMNMYDQETNFPEIRIINLAYGIGINVNSIIGSAIVTAPGIIWNSVKSPGIVLLLWLIGGLVSMAGSLTYVELGVKHRISGGETKYLQTAYPHPRKCISYLFSFMYIFAIKPGITSAILQSAAQYLWYTISGAHFNIEQDKNGWNLPFSPFWVIKFIAIAMLFVITAYHMIAIVGICRLFLDWETSRLHWQKPLEGNTDFTAYTSSILLIMFSYEGWNSLNYSLNEFRNVERELLYSNSISVVIVTLLYLLVNIAFISVVPKEDILNNGKADQIIAATFFNKVFGGNETIVRIFTFLIVLSVIGTAASNVWSVSRVIVTTARSNFFPIYSEQLKIWHEYFHTPINALILQFIWNSFIILIVGSSFTISNYELFSSFAMYSYWIFYVATGIGLFVIRHREHRELRDNVHEHDQEINSINSDGNENQLFEVPLFITVIFILSGLYILVFSFVINVKCPESIAPESIECSQYLTTQRVQQMSPLLISYGTLYIALISWYYWWRST</sequence>
<evidence type="ECO:0000256" key="1">
    <source>
        <dbReference type="ARBA" id="ARBA00004141"/>
    </source>
</evidence>
<gene>
    <name evidence="6" type="ORF">FMOSSE_LOCUS94</name>
</gene>
<feature type="transmembrane region" description="Helical" evidence="5">
    <location>
        <begin position="469"/>
        <end position="491"/>
    </location>
</feature>
<organism evidence="6 7">
    <name type="scientific">Funneliformis mosseae</name>
    <name type="common">Endomycorrhizal fungus</name>
    <name type="synonym">Glomus mosseae</name>
    <dbReference type="NCBI Taxonomy" id="27381"/>
    <lineage>
        <taxon>Eukaryota</taxon>
        <taxon>Fungi</taxon>
        <taxon>Fungi incertae sedis</taxon>
        <taxon>Mucoromycota</taxon>
        <taxon>Glomeromycotina</taxon>
        <taxon>Glomeromycetes</taxon>
        <taxon>Glomerales</taxon>
        <taxon>Glomeraceae</taxon>
        <taxon>Funneliformis</taxon>
    </lineage>
</organism>
<evidence type="ECO:0000313" key="7">
    <source>
        <dbReference type="Proteomes" id="UP000789375"/>
    </source>
</evidence>
<feature type="transmembrane region" description="Helical" evidence="5">
    <location>
        <begin position="137"/>
        <end position="159"/>
    </location>
</feature>
<feature type="transmembrane region" description="Helical" evidence="5">
    <location>
        <begin position="192"/>
        <end position="221"/>
    </location>
</feature>
<evidence type="ECO:0000256" key="3">
    <source>
        <dbReference type="ARBA" id="ARBA00022989"/>
    </source>
</evidence>
<feature type="transmembrane region" description="Helical" evidence="5">
    <location>
        <begin position="280"/>
        <end position="300"/>
    </location>
</feature>
<comment type="subcellular location">
    <subcellularLocation>
        <location evidence="1">Membrane</location>
        <topology evidence="1">Multi-pass membrane protein</topology>
    </subcellularLocation>
</comment>
<dbReference type="GO" id="GO:0015179">
    <property type="term" value="F:L-amino acid transmembrane transporter activity"/>
    <property type="evidence" value="ECO:0007669"/>
    <property type="project" value="TreeGrafter"/>
</dbReference>
<dbReference type="PANTHER" id="PTHR11785">
    <property type="entry name" value="AMINO ACID TRANSPORTER"/>
    <property type="match status" value="1"/>
</dbReference>
<feature type="transmembrane region" description="Helical" evidence="5">
    <location>
        <begin position="387"/>
        <end position="407"/>
    </location>
</feature>
<proteinExistence type="predicted"/>
<dbReference type="EMBL" id="CAJVPP010000007">
    <property type="protein sequence ID" value="CAG8434457.1"/>
    <property type="molecule type" value="Genomic_DNA"/>
</dbReference>
<keyword evidence="3 5" id="KW-1133">Transmembrane helix</keyword>
<evidence type="ECO:0000313" key="6">
    <source>
        <dbReference type="EMBL" id="CAG8434457.1"/>
    </source>
</evidence>
<protein>
    <submittedName>
        <fullName evidence="6">13775_t:CDS:1</fullName>
    </submittedName>
</protein>
<dbReference type="Proteomes" id="UP000789375">
    <property type="component" value="Unassembled WGS sequence"/>
</dbReference>
<comment type="caution">
    <text evidence="6">The sequence shown here is derived from an EMBL/GenBank/DDBJ whole genome shotgun (WGS) entry which is preliminary data.</text>
</comment>
<accession>A0A9N8UZV8</accession>
<feature type="transmembrane region" description="Helical" evidence="5">
    <location>
        <begin position="330"/>
        <end position="351"/>
    </location>
</feature>
<reference evidence="6" key="1">
    <citation type="submission" date="2021-06" db="EMBL/GenBank/DDBJ databases">
        <authorList>
            <person name="Kallberg Y."/>
            <person name="Tangrot J."/>
            <person name="Rosling A."/>
        </authorList>
    </citation>
    <scope>NUCLEOTIDE SEQUENCE</scope>
    <source>
        <strain evidence="6">87-6 pot B 2015</strain>
    </source>
</reference>
<dbReference type="Pfam" id="PF13520">
    <property type="entry name" value="AA_permease_2"/>
    <property type="match status" value="1"/>
</dbReference>
<feature type="transmembrane region" description="Helical" evidence="5">
    <location>
        <begin position="89"/>
        <end position="111"/>
    </location>
</feature>
<dbReference type="GO" id="GO:0016020">
    <property type="term" value="C:membrane"/>
    <property type="evidence" value="ECO:0007669"/>
    <property type="project" value="UniProtKB-SubCell"/>
</dbReference>
<dbReference type="InterPro" id="IPR050598">
    <property type="entry name" value="AminoAcid_Transporter"/>
</dbReference>
<keyword evidence="2 5" id="KW-0812">Transmembrane</keyword>
<dbReference type="Gene3D" id="1.20.1740.10">
    <property type="entry name" value="Amino acid/polyamine transporter I"/>
    <property type="match status" value="1"/>
</dbReference>
<evidence type="ECO:0000256" key="5">
    <source>
        <dbReference type="SAM" id="Phobius"/>
    </source>
</evidence>
<dbReference type="InterPro" id="IPR002293">
    <property type="entry name" value="AA/rel_permease1"/>
</dbReference>
<dbReference type="PANTHER" id="PTHR11785:SF353">
    <property type="entry name" value="METHIONINE TRANSPORTER (EUROFUNG)"/>
    <property type="match status" value="1"/>
</dbReference>
<keyword evidence="7" id="KW-1185">Reference proteome</keyword>
<feature type="transmembrane region" description="Helical" evidence="5">
    <location>
        <begin position="59"/>
        <end position="83"/>
    </location>
</feature>
<feature type="transmembrane region" description="Helical" evidence="5">
    <location>
        <begin position="419"/>
        <end position="435"/>
    </location>
</feature>
<name>A0A9N8UZV8_FUNMO</name>
<dbReference type="AlphaFoldDB" id="A0A9N8UZV8"/>
<feature type="transmembrane region" description="Helical" evidence="5">
    <location>
        <begin position="521"/>
        <end position="539"/>
    </location>
</feature>